<keyword evidence="4" id="KW-0808">Transferase</keyword>
<dbReference type="SUPFAM" id="SSF56112">
    <property type="entry name" value="Protein kinase-like (PK-like)"/>
    <property type="match status" value="1"/>
</dbReference>
<evidence type="ECO:0000256" key="2">
    <source>
        <dbReference type="ARBA" id="ARBA00012513"/>
    </source>
</evidence>
<evidence type="ECO:0000313" key="10">
    <source>
        <dbReference type="EnsemblPlants" id="KEH34694"/>
    </source>
</evidence>
<evidence type="ECO:0000256" key="5">
    <source>
        <dbReference type="ARBA" id="ARBA00022741"/>
    </source>
</evidence>
<feature type="domain" description="Protein kinase" evidence="8">
    <location>
        <begin position="61"/>
        <end position="287"/>
    </location>
</feature>
<evidence type="ECO:0000256" key="4">
    <source>
        <dbReference type="ARBA" id="ARBA00022679"/>
    </source>
</evidence>
<dbReference type="GO" id="GO:0005524">
    <property type="term" value="F:ATP binding"/>
    <property type="evidence" value="ECO:0007669"/>
    <property type="project" value="UniProtKB-KW"/>
</dbReference>
<reference evidence="10" key="3">
    <citation type="submission" date="2015-04" db="UniProtKB">
        <authorList>
            <consortium name="EnsemblPlants"/>
        </authorList>
    </citation>
    <scope>IDENTIFICATION</scope>
    <source>
        <strain evidence="10">cv. Jemalong A17</strain>
    </source>
</reference>
<keyword evidence="6 9" id="KW-0418">Kinase</keyword>
<dbReference type="GO" id="GO:0005886">
    <property type="term" value="C:plasma membrane"/>
    <property type="evidence" value="ECO:0007669"/>
    <property type="project" value="UniProtKB-SubCell"/>
</dbReference>
<keyword evidence="3" id="KW-1003">Cell membrane</keyword>
<dbReference type="InterPro" id="IPR011009">
    <property type="entry name" value="Kinase-like_dom_sf"/>
</dbReference>
<dbReference type="PROSITE" id="PS50011">
    <property type="entry name" value="PROTEIN_KINASE_DOM"/>
    <property type="match status" value="1"/>
</dbReference>
<dbReference type="InterPro" id="IPR050823">
    <property type="entry name" value="Plant_Ser_Thr_Prot_Kinase"/>
</dbReference>
<dbReference type="EnsemblPlants" id="KEH34694">
    <property type="protein sequence ID" value="KEH34694"/>
    <property type="gene ID" value="MTR_3g067775"/>
</dbReference>
<keyword evidence="11" id="KW-1185">Reference proteome</keyword>
<dbReference type="GO" id="GO:0004674">
    <property type="term" value="F:protein serine/threonine kinase activity"/>
    <property type="evidence" value="ECO:0007669"/>
    <property type="project" value="UniProtKB-EC"/>
</dbReference>
<evidence type="ECO:0000313" key="9">
    <source>
        <dbReference type="EMBL" id="KEH34694.1"/>
    </source>
</evidence>
<accession>A0A072UY06</accession>
<evidence type="ECO:0000313" key="11">
    <source>
        <dbReference type="Proteomes" id="UP000002051"/>
    </source>
</evidence>
<keyword evidence="7" id="KW-0067">ATP-binding</keyword>
<dbReference type="PANTHER" id="PTHR45621">
    <property type="entry name" value="OS01G0588500 PROTEIN-RELATED"/>
    <property type="match status" value="1"/>
</dbReference>
<dbReference type="EMBL" id="CM001219">
    <property type="protein sequence ID" value="KEH34694.1"/>
    <property type="molecule type" value="Genomic_DNA"/>
</dbReference>
<comment type="subcellular location">
    <subcellularLocation>
        <location evidence="1">Cell membrane</location>
    </subcellularLocation>
</comment>
<sequence>MTWTGLNSEVVGREEVVSGGLSNKVSSSTVLLTSRTEGEILQSNNLKCFTFNEVKTATRNFHPSGELDERGFGRVFKGWIDEHMQAPTKPGTGFVVAVMMFNNESNQEHSEWLAKINYLGQLRHPNLVKLIGYCLEGSYRILVYEFVTKGNLDNHLFRSFSNFLPLTWKIRMKIALDAAKGLAFLHSDKVGKIHGDFKTSKILIGSNYNAKLLFLGFLKVRSDSNMPDYDVVDMGPQINATPEYIDTGHLTKESDLYNFGVVLLEIMSGKHALDNNRPFLDRNFWIV</sequence>
<dbReference type="Gene3D" id="1.10.510.10">
    <property type="entry name" value="Transferase(Phosphotransferase) domain 1"/>
    <property type="match status" value="1"/>
</dbReference>
<evidence type="ECO:0000256" key="6">
    <source>
        <dbReference type="ARBA" id="ARBA00022777"/>
    </source>
</evidence>
<reference evidence="9 11" key="1">
    <citation type="journal article" date="2011" name="Nature">
        <title>The Medicago genome provides insight into the evolution of rhizobial symbioses.</title>
        <authorList>
            <person name="Young N.D."/>
            <person name="Debelle F."/>
            <person name="Oldroyd G.E."/>
            <person name="Geurts R."/>
            <person name="Cannon S.B."/>
            <person name="Udvardi M.K."/>
            <person name="Benedito V.A."/>
            <person name="Mayer K.F."/>
            <person name="Gouzy J."/>
            <person name="Schoof H."/>
            <person name="Van de Peer Y."/>
            <person name="Proost S."/>
            <person name="Cook D.R."/>
            <person name="Meyers B.C."/>
            <person name="Spannagl M."/>
            <person name="Cheung F."/>
            <person name="De Mita S."/>
            <person name="Krishnakumar V."/>
            <person name="Gundlach H."/>
            <person name="Zhou S."/>
            <person name="Mudge J."/>
            <person name="Bharti A.K."/>
            <person name="Murray J.D."/>
            <person name="Naoumkina M.A."/>
            <person name="Rosen B."/>
            <person name="Silverstein K.A."/>
            <person name="Tang H."/>
            <person name="Rombauts S."/>
            <person name="Zhao P.X."/>
            <person name="Zhou P."/>
            <person name="Barbe V."/>
            <person name="Bardou P."/>
            <person name="Bechner M."/>
            <person name="Bellec A."/>
            <person name="Berger A."/>
            <person name="Berges H."/>
            <person name="Bidwell S."/>
            <person name="Bisseling T."/>
            <person name="Choisne N."/>
            <person name="Couloux A."/>
            <person name="Denny R."/>
            <person name="Deshpande S."/>
            <person name="Dai X."/>
            <person name="Doyle J.J."/>
            <person name="Dudez A.M."/>
            <person name="Farmer A.D."/>
            <person name="Fouteau S."/>
            <person name="Franken C."/>
            <person name="Gibelin C."/>
            <person name="Gish J."/>
            <person name="Goldstein S."/>
            <person name="Gonzalez A.J."/>
            <person name="Green P.J."/>
            <person name="Hallab A."/>
            <person name="Hartog M."/>
            <person name="Hua A."/>
            <person name="Humphray S.J."/>
            <person name="Jeong D.H."/>
            <person name="Jing Y."/>
            <person name="Jocker A."/>
            <person name="Kenton S.M."/>
            <person name="Kim D.J."/>
            <person name="Klee K."/>
            <person name="Lai H."/>
            <person name="Lang C."/>
            <person name="Lin S."/>
            <person name="Macmil S.L."/>
            <person name="Magdelenat G."/>
            <person name="Matthews L."/>
            <person name="McCorrison J."/>
            <person name="Monaghan E.L."/>
            <person name="Mun J.H."/>
            <person name="Najar F.Z."/>
            <person name="Nicholson C."/>
            <person name="Noirot C."/>
            <person name="O'Bleness M."/>
            <person name="Paule C.R."/>
            <person name="Poulain J."/>
            <person name="Prion F."/>
            <person name="Qin B."/>
            <person name="Qu C."/>
            <person name="Retzel E.F."/>
            <person name="Riddle C."/>
            <person name="Sallet E."/>
            <person name="Samain S."/>
            <person name="Samson N."/>
            <person name="Sanders I."/>
            <person name="Saurat O."/>
            <person name="Scarpelli C."/>
            <person name="Schiex T."/>
            <person name="Segurens B."/>
            <person name="Severin A.J."/>
            <person name="Sherrier D.J."/>
            <person name="Shi R."/>
            <person name="Sims S."/>
            <person name="Singer S.R."/>
            <person name="Sinharoy S."/>
            <person name="Sterck L."/>
            <person name="Viollet A."/>
            <person name="Wang B.B."/>
            <person name="Wang K."/>
            <person name="Wang M."/>
            <person name="Wang X."/>
            <person name="Warfsmann J."/>
            <person name="Weissenbach J."/>
            <person name="White D.D."/>
            <person name="White J.D."/>
            <person name="Wiley G.B."/>
            <person name="Wincker P."/>
            <person name="Xing Y."/>
            <person name="Yang L."/>
            <person name="Yao Z."/>
            <person name="Ying F."/>
            <person name="Zhai J."/>
            <person name="Zhou L."/>
            <person name="Zuber A."/>
            <person name="Denarie J."/>
            <person name="Dixon R.A."/>
            <person name="May G.D."/>
            <person name="Schwartz D.C."/>
            <person name="Rogers J."/>
            <person name="Quetier F."/>
            <person name="Town C.D."/>
            <person name="Roe B.A."/>
        </authorList>
    </citation>
    <scope>NUCLEOTIDE SEQUENCE [LARGE SCALE GENOMIC DNA]</scope>
    <source>
        <strain evidence="9">A17</strain>
        <strain evidence="10 11">cv. Jemalong A17</strain>
    </source>
</reference>
<dbReference type="HOGENOM" id="CLU_000288_21_4_1"/>
<dbReference type="EC" id="2.7.11.1" evidence="2"/>
<protein>
    <recommendedName>
        <fullName evidence="2">non-specific serine/threonine protein kinase</fullName>
        <ecNumber evidence="2">2.7.11.1</ecNumber>
    </recommendedName>
</protein>
<dbReference type="AlphaFoldDB" id="A0A072UY06"/>
<dbReference type="InterPro" id="IPR000719">
    <property type="entry name" value="Prot_kinase_dom"/>
</dbReference>
<dbReference type="Pfam" id="PF07714">
    <property type="entry name" value="PK_Tyr_Ser-Thr"/>
    <property type="match status" value="1"/>
</dbReference>
<proteinExistence type="predicted"/>
<evidence type="ECO:0000256" key="1">
    <source>
        <dbReference type="ARBA" id="ARBA00004236"/>
    </source>
</evidence>
<reference evidence="9 11" key="2">
    <citation type="journal article" date="2014" name="BMC Genomics">
        <title>An improved genome release (version Mt4.0) for the model legume Medicago truncatula.</title>
        <authorList>
            <person name="Tang H."/>
            <person name="Krishnakumar V."/>
            <person name="Bidwell S."/>
            <person name="Rosen B."/>
            <person name="Chan A."/>
            <person name="Zhou S."/>
            <person name="Gentzbittel L."/>
            <person name="Childs K.L."/>
            <person name="Yandell M."/>
            <person name="Gundlach H."/>
            <person name="Mayer K.F."/>
            <person name="Schwartz D.C."/>
            <person name="Town C.D."/>
        </authorList>
    </citation>
    <scope>GENOME REANNOTATION</scope>
    <source>
        <strain evidence="9">A17</strain>
        <strain evidence="10 11">cv. Jemalong A17</strain>
    </source>
</reference>
<name>A0A072UY06_MEDTR</name>
<evidence type="ECO:0000256" key="3">
    <source>
        <dbReference type="ARBA" id="ARBA00022475"/>
    </source>
</evidence>
<dbReference type="InterPro" id="IPR001245">
    <property type="entry name" value="Ser-Thr/Tyr_kinase_cat_dom"/>
</dbReference>
<evidence type="ECO:0000256" key="7">
    <source>
        <dbReference type="ARBA" id="ARBA00022840"/>
    </source>
</evidence>
<keyword evidence="5" id="KW-0547">Nucleotide-binding</keyword>
<evidence type="ECO:0000259" key="8">
    <source>
        <dbReference type="PROSITE" id="PS50011"/>
    </source>
</evidence>
<organism evidence="9 11">
    <name type="scientific">Medicago truncatula</name>
    <name type="common">Barrel medic</name>
    <name type="synonym">Medicago tribuloides</name>
    <dbReference type="NCBI Taxonomy" id="3880"/>
    <lineage>
        <taxon>Eukaryota</taxon>
        <taxon>Viridiplantae</taxon>
        <taxon>Streptophyta</taxon>
        <taxon>Embryophyta</taxon>
        <taxon>Tracheophyta</taxon>
        <taxon>Spermatophyta</taxon>
        <taxon>Magnoliopsida</taxon>
        <taxon>eudicotyledons</taxon>
        <taxon>Gunneridae</taxon>
        <taxon>Pentapetalae</taxon>
        <taxon>rosids</taxon>
        <taxon>fabids</taxon>
        <taxon>Fabales</taxon>
        <taxon>Fabaceae</taxon>
        <taxon>Papilionoideae</taxon>
        <taxon>50 kb inversion clade</taxon>
        <taxon>NPAAA clade</taxon>
        <taxon>Hologalegina</taxon>
        <taxon>IRL clade</taxon>
        <taxon>Trifolieae</taxon>
        <taxon>Medicago</taxon>
    </lineage>
</organism>
<keyword evidence="3" id="KW-0472">Membrane</keyword>
<gene>
    <name evidence="9" type="ordered locus">MTR_3g067775</name>
</gene>
<dbReference type="Proteomes" id="UP000002051">
    <property type="component" value="Chromosome 3"/>
</dbReference>
<dbReference type="FunFam" id="3.30.200.20:FF:000228">
    <property type="entry name" value="Serine/threonine-protein kinase BIK1"/>
    <property type="match status" value="1"/>
</dbReference>
<dbReference type="Gene3D" id="3.30.200.20">
    <property type="entry name" value="Phosphorylase Kinase, domain 1"/>
    <property type="match status" value="1"/>
</dbReference>